<keyword evidence="1" id="KW-0413">Isomerase</keyword>
<gene>
    <name evidence="1" type="ORF">RM529_10765</name>
</gene>
<dbReference type="SUPFAM" id="SSF51658">
    <property type="entry name" value="Xylose isomerase-like"/>
    <property type="match status" value="1"/>
</dbReference>
<accession>A0ABU3CW90</accession>
<dbReference type="EMBL" id="JAVRHP010000052">
    <property type="protein sequence ID" value="MDT0650630.1"/>
    <property type="molecule type" value="Genomic_DNA"/>
</dbReference>
<protein>
    <submittedName>
        <fullName evidence="1">Sugar phosphate isomerase/epimerase</fullName>
    </submittedName>
</protein>
<evidence type="ECO:0000313" key="2">
    <source>
        <dbReference type="Proteomes" id="UP001248819"/>
    </source>
</evidence>
<comment type="caution">
    <text evidence="1">The sequence shown here is derived from an EMBL/GenBank/DDBJ whole genome shotgun (WGS) entry which is preliminary data.</text>
</comment>
<dbReference type="GO" id="GO:0016853">
    <property type="term" value="F:isomerase activity"/>
    <property type="evidence" value="ECO:0007669"/>
    <property type="project" value="UniProtKB-KW"/>
</dbReference>
<reference evidence="1 2" key="1">
    <citation type="submission" date="2023-09" db="EMBL/GenBank/DDBJ databases">
        <authorList>
            <person name="Rey-Velasco X."/>
        </authorList>
    </citation>
    <scope>NUCLEOTIDE SEQUENCE [LARGE SCALE GENOMIC DNA]</scope>
    <source>
        <strain evidence="1 2">F297</strain>
    </source>
</reference>
<evidence type="ECO:0000313" key="1">
    <source>
        <dbReference type="EMBL" id="MDT0650630.1"/>
    </source>
</evidence>
<dbReference type="Gene3D" id="3.20.20.150">
    <property type="entry name" value="Divalent-metal-dependent TIM barrel enzymes"/>
    <property type="match status" value="1"/>
</dbReference>
<sequence length="272" mass="32141">MEIKYFCPRWGSTHLSFDRFLRKVRDAGYDGVEMSFSSEMDQVEKSEMLDGLTHYDLELIGQQWRTTDRNFNTHLYSFEKHLFKLCEGKPLFINSHTGKDYYTQSQNMTLINRAREISKEMGVKIIHETHRGRWSFAAHTTKEYLIKFSEIRLTLDISHWCNVAESLLEDQEEAVAKAIYHTDHIHARVGFQEGPQINDPQAPEWKKVLDTHLCWWDRVIALHRQKGSDFLTITPEFGAPPYLPLLPFTKQPIVDQWDTNIFMMNLLTERWK</sequence>
<keyword evidence="2" id="KW-1185">Reference proteome</keyword>
<dbReference type="Proteomes" id="UP001248819">
    <property type="component" value="Unassembled WGS sequence"/>
</dbReference>
<dbReference type="InterPro" id="IPR036237">
    <property type="entry name" value="Xyl_isomerase-like_sf"/>
</dbReference>
<dbReference type="RefSeq" id="WP_311484800.1">
    <property type="nucleotide sequence ID" value="NZ_JAVRHP010000052.1"/>
</dbReference>
<name>A0ABU3CW90_9FLAO</name>
<proteinExistence type="predicted"/>
<organism evidence="1 2">
    <name type="scientific">Autumnicola edwardsiae</name>
    <dbReference type="NCBI Taxonomy" id="3075594"/>
    <lineage>
        <taxon>Bacteria</taxon>
        <taxon>Pseudomonadati</taxon>
        <taxon>Bacteroidota</taxon>
        <taxon>Flavobacteriia</taxon>
        <taxon>Flavobacteriales</taxon>
        <taxon>Flavobacteriaceae</taxon>
        <taxon>Autumnicola</taxon>
    </lineage>
</organism>